<dbReference type="PROSITE" id="PS50943">
    <property type="entry name" value="HTH_CROC1"/>
    <property type="match status" value="2"/>
</dbReference>
<dbReference type="InterPro" id="IPR010982">
    <property type="entry name" value="Lambda_DNA-bd_dom_sf"/>
</dbReference>
<dbReference type="CDD" id="cd00093">
    <property type="entry name" value="HTH_XRE"/>
    <property type="match status" value="2"/>
</dbReference>
<evidence type="ECO:0000259" key="2">
    <source>
        <dbReference type="PROSITE" id="PS50943"/>
    </source>
</evidence>
<dbReference type="SMART" id="SM00530">
    <property type="entry name" value="HTH_XRE"/>
    <property type="match status" value="2"/>
</dbReference>
<sequence>MYDPKKLSKIIQKIQTDYDLTNDKLGEMLGVSGSYISQIKNLKRGVRPDTIKKISELFDIPIERFLPNSKEESSPISIGKTILKLRRMKNLTPDELSDKTGISILDLSQIEREKLIPTKEQLQLISKALGIDVDLIKNGDIIREFENVRSSLERLGFSKDAIEAVMRFMEREL</sequence>
<dbReference type="Proteomes" id="UP000267250">
    <property type="component" value="Chromosome"/>
</dbReference>
<keyword evidence="4" id="KW-1185">Reference proteome</keyword>
<dbReference type="SUPFAM" id="SSF47413">
    <property type="entry name" value="lambda repressor-like DNA-binding domains"/>
    <property type="match status" value="2"/>
</dbReference>
<name>A0A3S9T1W7_9FIRM</name>
<dbReference type="GO" id="GO:0003700">
    <property type="term" value="F:DNA-binding transcription factor activity"/>
    <property type="evidence" value="ECO:0007669"/>
    <property type="project" value="TreeGrafter"/>
</dbReference>
<dbReference type="InterPro" id="IPR001387">
    <property type="entry name" value="Cro/C1-type_HTH"/>
</dbReference>
<accession>A0A3S9T1W7</accession>
<feature type="domain" description="HTH cro/C1-type" evidence="2">
    <location>
        <begin position="11"/>
        <end position="65"/>
    </location>
</feature>
<dbReference type="Pfam" id="PF01381">
    <property type="entry name" value="HTH_3"/>
    <property type="match status" value="2"/>
</dbReference>
<proteinExistence type="predicted"/>
<dbReference type="PANTHER" id="PTHR46797:SF1">
    <property type="entry name" value="METHYLPHOSPHONATE SYNTHASE"/>
    <property type="match status" value="1"/>
</dbReference>
<dbReference type="InterPro" id="IPR050807">
    <property type="entry name" value="TransReg_Diox_bact_type"/>
</dbReference>
<dbReference type="AlphaFoldDB" id="A0A3S9T1W7"/>
<dbReference type="OrthoDB" id="371153at2"/>
<dbReference type="GO" id="GO:0005829">
    <property type="term" value="C:cytosol"/>
    <property type="evidence" value="ECO:0007669"/>
    <property type="project" value="TreeGrafter"/>
</dbReference>
<dbReference type="KEGG" id="aft:BBF96_14600"/>
<evidence type="ECO:0000313" key="4">
    <source>
        <dbReference type="Proteomes" id="UP000267250"/>
    </source>
</evidence>
<reference evidence="3 4" key="1">
    <citation type="submission" date="2016-07" db="EMBL/GenBank/DDBJ databases">
        <title>Genome and transcriptome analysis of iron-reducing fermentative bacteria Anoxybacter fermentans.</title>
        <authorList>
            <person name="Zeng X."/>
            <person name="Shao Z."/>
        </authorList>
    </citation>
    <scope>NUCLEOTIDE SEQUENCE [LARGE SCALE GENOMIC DNA]</scope>
    <source>
        <strain evidence="3 4">DY22613</strain>
    </source>
</reference>
<dbReference type="Gene3D" id="1.10.260.40">
    <property type="entry name" value="lambda repressor-like DNA-binding domains"/>
    <property type="match status" value="2"/>
</dbReference>
<evidence type="ECO:0000256" key="1">
    <source>
        <dbReference type="ARBA" id="ARBA00023125"/>
    </source>
</evidence>
<dbReference type="RefSeq" id="WP_127017866.1">
    <property type="nucleotide sequence ID" value="NZ_CP016379.1"/>
</dbReference>
<protein>
    <recommendedName>
        <fullName evidence="2">HTH cro/C1-type domain-containing protein</fullName>
    </recommendedName>
</protein>
<evidence type="ECO:0000313" key="3">
    <source>
        <dbReference type="EMBL" id="AZR74507.1"/>
    </source>
</evidence>
<dbReference type="PANTHER" id="PTHR46797">
    <property type="entry name" value="HTH-TYPE TRANSCRIPTIONAL REGULATOR"/>
    <property type="match status" value="1"/>
</dbReference>
<organism evidence="3 4">
    <name type="scientific">Anoxybacter fermentans</name>
    <dbReference type="NCBI Taxonomy" id="1323375"/>
    <lineage>
        <taxon>Bacteria</taxon>
        <taxon>Bacillati</taxon>
        <taxon>Bacillota</taxon>
        <taxon>Clostridia</taxon>
        <taxon>Halanaerobiales</taxon>
        <taxon>Anoxybacter</taxon>
    </lineage>
</organism>
<dbReference type="GO" id="GO:0003677">
    <property type="term" value="F:DNA binding"/>
    <property type="evidence" value="ECO:0007669"/>
    <property type="project" value="UniProtKB-KW"/>
</dbReference>
<keyword evidence="1" id="KW-0238">DNA-binding</keyword>
<dbReference type="EMBL" id="CP016379">
    <property type="protein sequence ID" value="AZR74507.1"/>
    <property type="molecule type" value="Genomic_DNA"/>
</dbReference>
<feature type="domain" description="HTH cro/C1-type" evidence="2">
    <location>
        <begin position="82"/>
        <end position="136"/>
    </location>
</feature>
<gene>
    <name evidence="3" type="ORF">BBF96_14600</name>
</gene>